<keyword evidence="3" id="KW-1185">Reference proteome</keyword>
<dbReference type="Proteomes" id="UP001432146">
    <property type="component" value="Unassembled WGS sequence"/>
</dbReference>
<gene>
    <name evidence="2" type="ORF">QLX08_010488</name>
</gene>
<protein>
    <submittedName>
        <fullName evidence="2">Uncharacterized protein</fullName>
    </submittedName>
</protein>
<feature type="region of interest" description="Disordered" evidence="1">
    <location>
        <begin position="106"/>
        <end position="128"/>
    </location>
</feature>
<organism evidence="2 3">
    <name type="scientific">Tetragonisca angustula</name>
    <dbReference type="NCBI Taxonomy" id="166442"/>
    <lineage>
        <taxon>Eukaryota</taxon>
        <taxon>Metazoa</taxon>
        <taxon>Ecdysozoa</taxon>
        <taxon>Arthropoda</taxon>
        <taxon>Hexapoda</taxon>
        <taxon>Insecta</taxon>
        <taxon>Pterygota</taxon>
        <taxon>Neoptera</taxon>
        <taxon>Endopterygota</taxon>
        <taxon>Hymenoptera</taxon>
        <taxon>Apocrita</taxon>
        <taxon>Aculeata</taxon>
        <taxon>Apoidea</taxon>
        <taxon>Anthophila</taxon>
        <taxon>Apidae</taxon>
        <taxon>Tetragonisca</taxon>
    </lineage>
</organism>
<reference evidence="2 3" key="1">
    <citation type="submission" date="2024-05" db="EMBL/GenBank/DDBJ databases">
        <title>The nuclear and mitochondrial genome assemblies of Tetragonisca angustula (Apidae: Meliponini), a tiny yet remarkable pollinator in the Neotropics.</title>
        <authorList>
            <person name="Ferrari R."/>
            <person name="Ricardo P.C."/>
            <person name="Dias F.C."/>
            <person name="Araujo N.S."/>
            <person name="Soares D.O."/>
            <person name="Zhou Q.-S."/>
            <person name="Zhu C.-D."/>
            <person name="Coutinho L."/>
            <person name="Airas M.C."/>
            <person name="Batista T.M."/>
        </authorList>
    </citation>
    <scope>NUCLEOTIDE SEQUENCE [LARGE SCALE GENOMIC DNA]</scope>
    <source>
        <strain evidence="2">ASF017062</strain>
        <tissue evidence="2">Abdomen</tissue>
    </source>
</reference>
<proteinExistence type="predicted"/>
<accession>A0AAW0ZC08</accession>
<evidence type="ECO:0000313" key="3">
    <source>
        <dbReference type="Proteomes" id="UP001432146"/>
    </source>
</evidence>
<comment type="caution">
    <text evidence="2">The sequence shown here is derived from an EMBL/GenBank/DDBJ whole genome shotgun (WGS) entry which is preliminary data.</text>
</comment>
<evidence type="ECO:0000256" key="1">
    <source>
        <dbReference type="SAM" id="MobiDB-lite"/>
    </source>
</evidence>
<dbReference type="EMBL" id="JAWNGG020000289">
    <property type="protein sequence ID" value="KAK9295072.1"/>
    <property type="molecule type" value="Genomic_DNA"/>
</dbReference>
<dbReference type="AlphaFoldDB" id="A0AAW0ZC08"/>
<sequence>MRSWKIEPAYSNWSALGPDSGNRALILWLCWQWLTRGGGWKSSVLADVFQVVTEGRKEGRKQREERGRKVKRKIAGYHFSVADKCLAPVKSRYDRVYDGTFSECKKRAQKHEESKNEKKKDKKRSEVQ</sequence>
<evidence type="ECO:0000313" key="2">
    <source>
        <dbReference type="EMBL" id="KAK9295072.1"/>
    </source>
</evidence>
<name>A0AAW0ZC08_9HYME</name>